<dbReference type="PROSITE" id="PS50112">
    <property type="entry name" value="PAS"/>
    <property type="match status" value="1"/>
</dbReference>
<comment type="subcellular location">
    <subcellularLocation>
        <location evidence="2">Membrane</location>
    </subcellularLocation>
</comment>
<dbReference type="SMART" id="SM00388">
    <property type="entry name" value="HisKA"/>
    <property type="match status" value="1"/>
</dbReference>
<keyword evidence="4" id="KW-0597">Phosphoprotein</keyword>
<sequence length="401" mass="45761">MQKSIYQNIDCQTKLYRTIFEKTGVAILVVEEDTTISMVNQAVEQLAGYSKSEIEGEMKLVDFIADKEDLEQILSYHYKRRLDKGNIPNKYEFELIDKQGNSKVVLSQVEMIPNTACSIVSLSDITKQKKLKEELNQNKRKEVIFSNISHDLKSPLNLILSSVQVLNMFSENNLEQKNIEKINGYTHTIRQNSYRLLKLVNDLVDLTKISANSYDVNLENHNIVEVVNLIVQSIKDYIQDQNKSFEFNKKEDYKLIACDPFSIERIILNLVSNTVKYTTEGDQIAITIDSNGNEVIISVKDTGAGMKNSDQQKIFNRFKQVNESELASKNNFNNGVGLSLVKSLVDLHQGSIEVKSEYGKGSEFIIYLPDKRIANCGKSNDSYNKQGLVERLKVEFADIYY</sequence>
<keyword evidence="5" id="KW-0808">Transferase</keyword>
<dbReference type="NCBIfam" id="TIGR00229">
    <property type="entry name" value="sensory_box"/>
    <property type="match status" value="1"/>
</dbReference>
<dbReference type="OrthoDB" id="9813394at2"/>
<feature type="domain" description="PAS" evidence="9">
    <location>
        <begin position="12"/>
        <end position="85"/>
    </location>
</feature>
<dbReference type="EMBL" id="CP003359">
    <property type="protein sequence ID" value="AGB42019.1"/>
    <property type="molecule type" value="Genomic_DNA"/>
</dbReference>
<evidence type="ECO:0000256" key="4">
    <source>
        <dbReference type="ARBA" id="ARBA00022553"/>
    </source>
</evidence>
<dbReference type="SMART" id="SM00387">
    <property type="entry name" value="HATPase_c"/>
    <property type="match status" value="1"/>
</dbReference>
<evidence type="ECO:0000256" key="7">
    <source>
        <dbReference type="ARBA" id="ARBA00023012"/>
    </source>
</evidence>
<dbReference type="SUPFAM" id="SSF47384">
    <property type="entry name" value="Homodimeric domain of signal transducing histidine kinase"/>
    <property type="match status" value="1"/>
</dbReference>
<dbReference type="FunFam" id="3.30.565.10:FF:000006">
    <property type="entry name" value="Sensor histidine kinase WalK"/>
    <property type="match status" value="1"/>
</dbReference>
<dbReference type="SUPFAM" id="SSF55785">
    <property type="entry name" value="PYP-like sensor domain (PAS domain)"/>
    <property type="match status" value="1"/>
</dbReference>
<dbReference type="GO" id="GO:0009927">
    <property type="term" value="F:histidine phosphotransfer kinase activity"/>
    <property type="evidence" value="ECO:0007669"/>
    <property type="project" value="TreeGrafter"/>
</dbReference>
<dbReference type="SMART" id="SM00091">
    <property type="entry name" value="PAS"/>
    <property type="match status" value="1"/>
</dbReference>
<dbReference type="PANTHER" id="PTHR43047:SF72">
    <property type="entry name" value="OSMOSENSING HISTIDINE PROTEIN KINASE SLN1"/>
    <property type="match status" value="1"/>
</dbReference>
<dbReference type="Proteomes" id="UP000010880">
    <property type="component" value="Chromosome"/>
</dbReference>
<dbReference type="AlphaFoldDB" id="L0KCB8"/>
<dbReference type="RefSeq" id="WP_015327733.1">
    <property type="nucleotide sequence ID" value="NC_019978.1"/>
</dbReference>
<gene>
    <name evidence="10" type="ordered locus">Halha_2136</name>
</gene>
<name>L0KCB8_HALHC</name>
<evidence type="ECO:0000256" key="5">
    <source>
        <dbReference type="ARBA" id="ARBA00022679"/>
    </source>
</evidence>
<dbReference type="InterPro" id="IPR013767">
    <property type="entry name" value="PAS_fold"/>
</dbReference>
<dbReference type="Gene3D" id="3.30.450.20">
    <property type="entry name" value="PAS domain"/>
    <property type="match status" value="1"/>
</dbReference>
<dbReference type="KEGG" id="hhl:Halha_2136"/>
<dbReference type="HOGENOM" id="CLU_000445_89_20_9"/>
<dbReference type="SUPFAM" id="SSF55874">
    <property type="entry name" value="ATPase domain of HSP90 chaperone/DNA topoisomerase II/histidine kinase"/>
    <property type="match status" value="1"/>
</dbReference>
<evidence type="ECO:0000256" key="6">
    <source>
        <dbReference type="ARBA" id="ARBA00022777"/>
    </source>
</evidence>
<feature type="domain" description="Histidine kinase" evidence="8">
    <location>
        <begin position="147"/>
        <end position="372"/>
    </location>
</feature>
<dbReference type="InterPro" id="IPR036097">
    <property type="entry name" value="HisK_dim/P_sf"/>
</dbReference>
<dbReference type="GO" id="GO:0005886">
    <property type="term" value="C:plasma membrane"/>
    <property type="evidence" value="ECO:0007669"/>
    <property type="project" value="TreeGrafter"/>
</dbReference>
<dbReference type="Pfam" id="PF00989">
    <property type="entry name" value="PAS"/>
    <property type="match status" value="1"/>
</dbReference>
<dbReference type="InterPro" id="IPR003594">
    <property type="entry name" value="HATPase_dom"/>
</dbReference>
<dbReference type="InterPro" id="IPR036890">
    <property type="entry name" value="HATPase_C_sf"/>
</dbReference>
<dbReference type="STRING" id="748449.Halha_2136"/>
<dbReference type="CDD" id="cd00082">
    <property type="entry name" value="HisKA"/>
    <property type="match status" value="1"/>
</dbReference>
<dbReference type="eggNOG" id="COG2205">
    <property type="taxonomic scope" value="Bacteria"/>
</dbReference>
<keyword evidence="7" id="KW-0902">Two-component regulatory system</keyword>
<dbReference type="InterPro" id="IPR004358">
    <property type="entry name" value="Sig_transdc_His_kin-like_C"/>
</dbReference>
<evidence type="ECO:0000259" key="8">
    <source>
        <dbReference type="PROSITE" id="PS50109"/>
    </source>
</evidence>
<dbReference type="GO" id="GO:0006355">
    <property type="term" value="P:regulation of DNA-templated transcription"/>
    <property type="evidence" value="ECO:0007669"/>
    <property type="project" value="InterPro"/>
</dbReference>
<dbReference type="InterPro" id="IPR035965">
    <property type="entry name" value="PAS-like_dom_sf"/>
</dbReference>
<dbReference type="InterPro" id="IPR005467">
    <property type="entry name" value="His_kinase_dom"/>
</dbReference>
<proteinExistence type="predicted"/>
<evidence type="ECO:0000256" key="2">
    <source>
        <dbReference type="ARBA" id="ARBA00004370"/>
    </source>
</evidence>
<dbReference type="Gene3D" id="3.30.565.10">
    <property type="entry name" value="Histidine kinase-like ATPase, C-terminal domain"/>
    <property type="match status" value="1"/>
</dbReference>
<dbReference type="PRINTS" id="PR00344">
    <property type="entry name" value="BCTRLSENSOR"/>
</dbReference>
<evidence type="ECO:0000313" key="11">
    <source>
        <dbReference type="Proteomes" id="UP000010880"/>
    </source>
</evidence>
<dbReference type="Pfam" id="PF00512">
    <property type="entry name" value="HisKA"/>
    <property type="match status" value="1"/>
</dbReference>
<dbReference type="CDD" id="cd00130">
    <property type="entry name" value="PAS"/>
    <property type="match status" value="1"/>
</dbReference>
<protein>
    <recommendedName>
        <fullName evidence="3">histidine kinase</fullName>
        <ecNumber evidence="3">2.7.13.3</ecNumber>
    </recommendedName>
</protein>
<dbReference type="InterPro" id="IPR003661">
    <property type="entry name" value="HisK_dim/P_dom"/>
</dbReference>
<accession>L0KCB8</accession>
<evidence type="ECO:0000313" key="10">
    <source>
        <dbReference type="EMBL" id="AGB42019.1"/>
    </source>
</evidence>
<dbReference type="EC" id="2.7.13.3" evidence="3"/>
<reference evidence="11" key="1">
    <citation type="submission" date="2012-02" db="EMBL/GenBank/DDBJ databases">
        <title>The complete genome of Halobacteroides halobius DSM 5150.</title>
        <authorList>
            <person name="Lucas S."/>
            <person name="Copeland A."/>
            <person name="Lapidus A."/>
            <person name="Glavina del Rio T."/>
            <person name="Dalin E."/>
            <person name="Tice H."/>
            <person name="Bruce D."/>
            <person name="Goodwin L."/>
            <person name="Pitluck S."/>
            <person name="Peters L."/>
            <person name="Mikhailova N."/>
            <person name="Gu W."/>
            <person name="Kyrpides N."/>
            <person name="Mavromatis K."/>
            <person name="Ivanova N."/>
            <person name="Brettin T."/>
            <person name="Detter J.C."/>
            <person name="Han C."/>
            <person name="Larimer F."/>
            <person name="Land M."/>
            <person name="Hauser L."/>
            <person name="Markowitz V."/>
            <person name="Cheng J.-F."/>
            <person name="Hugenholtz P."/>
            <person name="Woyke T."/>
            <person name="Wu D."/>
            <person name="Tindall B."/>
            <person name="Pomrenke H."/>
            <person name="Brambilla E."/>
            <person name="Klenk H.-P."/>
            <person name="Eisen J.A."/>
        </authorList>
    </citation>
    <scope>NUCLEOTIDE SEQUENCE [LARGE SCALE GENOMIC DNA]</scope>
    <source>
        <strain evidence="11">ATCC 35273 / DSM 5150 / MD-1</strain>
    </source>
</reference>
<keyword evidence="6" id="KW-0418">Kinase</keyword>
<dbReference type="GO" id="GO:0000155">
    <property type="term" value="F:phosphorelay sensor kinase activity"/>
    <property type="evidence" value="ECO:0007669"/>
    <property type="project" value="InterPro"/>
</dbReference>
<comment type="catalytic activity">
    <reaction evidence="1">
        <text>ATP + protein L-histidine = ADP + protein N-phospho-L-histidine.</text>
        <dbReference type="EC" id="2.7.13.3"/>
    </reaction>
</comment>
<evidence type="ECO:0000256" key="1">
    <source>
        <dbReference type="ARBA" id="ARBA00000085"/>
    </source>
</evidence>
<dbReference type="PANTHER" id="PTHR43047">
    <property type="entry name" value="TWO-COMPONENT HISTIDINE PROTEIN KINASE"/>
    <property type="match status" value="1"/>
</dbReference>
<evidence type="ECO:0000259" key="9">
    <source>
        <dbReference type="PROSITE" id="PS50112"/>
    </source>
</evidence>
<organism evidence="10 11">
    <name type="scientific">Halobacteroides halobius (strain ATCC 35273 / DSM 5150 / MD-1)</name>
    <dbReference type="NCBI Taxonomy" id="748449"/>
    <lineage>
        <taxon>Bacteria</taxon>
        <taxon>Bacillati</taxon>
        <taxon>Bacillota</taxon>
        <taxon>Clostridia</taxon>
        <taxon>Halanaerobiales</taxon>
        <taxon>Halobacteroidaceae</taxon>
        <taxon>Halobacteroides</taxon>
    </lineage>
</organism>
<dbReference type="PROSITE" id="PS50109">
    <property type="entry name" value="HIS_KIN"/>
    <property type="match status" value="1"/>
</dbReference>
<evidence type="ECO:0000256" key="3">
    <source>
        <dbReference type="ARBA" id="ARBA00012438"/>
    </source>
</evidence>
<dbReference type="Gene3D" id="1.10.287.130">
    <property type="match status" value="1"/>
</dbReference>
<dbReference type="InterPro" id="IPR000014">
    <property type="entry name" value="PAS"/>
</dbReference>
<dbReference type="Pfam" id="PF02518">
    <property type="entry name" value="HATPase_c"/>
    <property type="match status" value="1"/>
</dbReference>
<keyword evidence="11" id="KW-1185">Reference proteome</keyword>